<dbReference type="InterPro" id="IPR005561">
    <property type="entry name" value="ANTAR"/>
</dbReference>
<evidence type="ECO:0000256" key="4">
    <source>
        <dbReference type="ARBA" id="ARBA00023163"/>
    </source>
</evidence>
<keyword evidence="1" id="KW-0808">Transferase</keyword>
<accession>A0A101JT26</accession>
<dbReference type="PIRSF" id="PIRSF036625">
    <property type="entry name" value="GAF_ANTAR"/>
    <property type="match status" value="1"/>
</dbReference>
<protein>
    <submittedName>
        <fullName evidence="6">Transcriptional regulator</fullName>
    </submittedName>
</protein>
<dbReference type="GO" id="GO:0016301">
    <property type="term" value="F:kinase activity"/>
    <property type="evidence" value="ECO:0007669"/>
    <property type="project" value="UniProtKB-KW"/>
</dbReference>
<feature type="domain" description="ANTAR" evidence="5">
    <location>
        <begin position="170"/>
        <end position="231"/>
    </location>
</feature>
<dbReference type="GO" id="GO:0003723">
    <property type="term" value="F:RNA binding"/>
    <property type="evidence" value="ECO:0007669"/>
    <property type="project" value="InterPro"/>
</dbReference>
<dbReference type="InterPro" id="IPR011006">
    <property type="entry name" value="CheY-like_superfamily"/>
</dbReference>
<dbReference type="SUPFAM" id="SSF55781">
    <property type="entry name" value="GAF domain-like"/>
    <property type="match status" value="1"/>
</dbReference>
<keyword evidence="2" id="KW-0418">Kinase</keyword>
<keyword evidence="3" id="KW-0805">Transcription regulation</keyword>
<dbReference type="EMBL" id="LLZH01000167">
    <property type="protein sequence ID" value="KUL32608.1"/>
    <property type="molecule type" value="Genomic_DNA"/>
</dbReference>
<evidence type="ECO:0000256" key="3">
    <source>
        <dbReference type="ARBA" id="ARBA00023015"/>
    </source>
</evidence>
<dbReference type="SMART" id="SM01012">
    <property type="entry name" value="ANTAR"/>
    <property type="match status" value="1"/>
</dbReference>
<evidence type="ECO:0000259" key="5">
    <source>
        <dbReference type="PROSITE" id="PS50921"/>
    </source>
</evidence>
<gene>
    <name evidence="6" type="ORF">ADL15_18985</name>
</gene>
<comment type="caution">
    <text evidence="6">The sequence shown here is derived from an EMBL/GenBank/DDBJ whole genome shotgun (WGS) entry which is preliminary data.</text>
</comment>
<dbReference type="SMART" id="SM00065">
    <property type="entry name" value="GAF"/>
    <property type="match status" value="1"/>
</dbReference>
<dbReference type="InterPro" id="IPR036388">
    <property type="entry name" value="WH-like_DNA-bd_sf"/>
</dbReference>
<evidence type="ECO:0000256" key="2">
    <source>
        <dbReference type="ARBA" id="ARBA00022777"/>
    </source>
</evidence>
<evidence type="ECO:0000313" key="7">
    <source>
        <dbReference type="Proteomes" id="UP000053244"/>
    </source>
</evidence>
<dbReference type="OrthoDB" id="3683444at2"/>
<keyword evidence="7" id="KW-1185">Reference proteome</keyword>
<dbReference type="InterPro" id="IPR012074">
    <property type="entry name" value="GAF_ANTAR"/>
</dbReference>
<dbReference type="SUPFAM" id="SSF52172">
    <property type="entry name" value="CheY-like"/>
    <property type="match status" value="1"/>
</dbReference>
<dbReference type="Gene3D" id="1.10.10.10">
    <property type="entry name" value="Winged helix-like DNA-binding domain superfamily/Winged helix DNA-binding domain"/>
    <property type="match status" value="1"/>
</dbReference>
<organism evidence="6 7">
    <name type="scientific">Actinoplanes awajinensis subsp. mycoplanecinus</name>
    <dbReference type="NCBI Taxonomy" id="135947"/>
    <lineage>
        <taxon>Bacteria</taxon>
        <taxon>Bacillati</taxon>
        <taxon>Actinomycetota</taxon>
        <taxon>Actinomycetes</taxon>
        <taxon>Micromonosporales</taxon>
        <taxon>Micromonosporaceae</taxon>
        <taxon>Actinoplanes</taxon>
    </lineage>
</organism>
<evidence type="ECO:0000313" key="6">
    <source>
        <dbReference type="EMBL" id="KUL32608.1"/>
    </source>
</evidence>
<dbReference type="InterPro" id="IPR003018">
    <property type="entry name" value="GAF"/>
</dbReference>
<evidence type="ECO:0000256" key="1">
    <source>
        <dbReference type="ARBA" id="ARBA00022679"/>
    </source>
</evidence>
<dbReference type="Pfam" id="PF03861">
    <property type="entry name" value="ANTAR"/>
    <property type="match status" value="1"/>
</dbReference>
<dbReference type="Proteomes" id="UP000053244">
    <property type="component" value="Unassembled WGS sequence"/>
</dbReference>
<dbReference type="RefSeq" id="WP_067692583.1">
    <property type="nucleotide sequence ID" value="NZ_LLZH01000167.1"/>
</dbReference>
<proteinExistence type="predicted"/>
<sequence>MTTVSAERLAAIFVEVADTLGDEFDLTAFLQMLTVRAAGLTDASAVGLMLADQQGRPELTAGSDVNVHRLQSFQLQYRDGPGLDAFRTGATVINIDLGAAGDRWPRFAARAARAGFGSVHAIPLRLRDQVIGAMSVFWTATGAGLATHDVLVLRALADGATIALLKERAISRSERLAGQLQGALNSRIVIEQAKGAIAERNGVPIDEAFQLLRSYARRNNQRLSELAHTIVNDQKNAPDLYA</sequence>
<dbReference type="InterPro" id="IPR029016">
    <property type="entry name" value="GAF-like_dom_sf"/>
</dbReference>
<dbReference type="AlphaFoldDB" id="A0A101JT26"/>
<name>A0A101JT26_9ACTN</name>
<dbReference type="Gene3D" id="3.30.450.40">
    <property type="match status" value="1"/>
</dbReference>
<reference evidence="6 7" key="1">
    <citation type="submission" date="2015-10" db="EMBL/GenBank/DDBJ databases">
        <authorList>
            <person name="Gilbert D.G."/>
        </authorList>
    </citation>
    <scope>NUCLEOTIDE SEQUENCE [LARGE SCALE GENOMIC DNA]</scope>
    <source>
        <strain evidence="6 7">NRRL B-16712</strain>
    </source>
</reference>
<keyword evidence="4" id="KW-0804">Transcription</keyword>
<dbReference type="PROSITE" id="PS50921">
    <property type="entry name" value="ANTAR"/>
    <property type="match status" value="1"/>
</dbReference>
<dbReference type="Pfam" id="PF13185">
    <property type="entry name" value="GAF_2"/>
    <property type="match status" value="1"/>
</dbReference>